<sequence>MKTVAEIMTKEVLTVGTETTIRELAELFVTHRISSLPVVDAAGALIGIVTESDLVEQSKSVHLPTVISLFDWVIYLESEKTLEKELKKMGGRTVADIYQPEAVSIAPTASLSEAADLMSAHHTNAVPVLENGRLVGIVARIDIIRTLLV</sequence>
<dbReference type="InterPro" id="IPR000644">
    <property type="entry name" value="CBS_dom"/>
</dbReference>
<dbReference type="OrthoDB" id="9790355at2"/>
<evidence type="ECO:0000256" key="1">
    <source>
        <dbReference type="ARBA" id="ARBA00023122"/>
    </source>
</evidence>
<evidence type="ECO:0000259" key="3">
    <source>
        <dbReference type="PROSITE" id="PS51371"/>
    </source>
</evidence>
<dbReference type="InterPro" id="IPR051257">
    <property type="entry name" value="Diverse_CBS-Domain"/>
</dbReference>
<dbReference type="SUPFAM" id="SSF54631">
    <property type="entry name" value="CBS-domain pair"/>
    <property type="match status" value="1"/>
</dbReference>
<accession>B3E696</accession>
<organism evidence="4 5">
    <name type="scientific">Trichlorobacter lovleyi (strain ATCC BAA-1151 / DSM 17278 / SZ)</name>
    <name type="common">Geobacter lovleyi</name>
    <dbReference type="NCBI Taxonomy" id="398767"/>
    <lineage>
        <taxon>Bacteria</taxon>
        <taxon>Pseudomonadati</taxon>
        <taxon>Thermodesulfobacteriota</taxon>
        <taxon>Desulfuromonadia</taxon>
        <taxon>Geobacterales</taxon>
        <taxon>Geobacteraceae</taxon>
        <taxon>Trichlorobacter</taxon>
    </lineage>
</organism>
<dbReference type="HOGENOM" id="CLU_040681_9_0_7"/>
<dbReference type="Pfam" id="PF00571">
    <property type="entry name" value="CBS"/>
    <property type="match status" value="2"/>
</dbReference>
<proteinExistence type="predicted"/>
<dbReference type="InterPro" id="IPR046342">
    <property type="entry name" value="CBS_dom_sf"/>
</dbReference>
<feature type="domain" description="CBS" evidence="3">
    <location>
        <begin position="8"/>
        <end position="65"/>
    </location>
</feature>
<dbReference type="Gene3D" id="3.10.580.10">
    <property type="entry name" value="CBS-domain"/>
    <property type="match status" value="1"/>
</dbReference>
<dbReference type="PANTHER" id="PTHR43080">
    <property type="entry name" value="CBS DOMAIN-CONTAINING PROTEIN CBSX3, MITOCHONDRIAL"/>
    <property type="match status" value="1"/>
</dbReference>
<dbReference type="RefSeq" id="WP_012470575.1">
    <property type="nucleotide sequence ID" value="NC_010814.1"/>
</dbReference>
<dbReference type="AlphaFoldDB" id="B3E696"/>
<dbReference type="PANTHER" id="PTHR43080:SF26">
    <property type="entry name" value="REGULATORY PROTEIN"/>
    <property type="match status" value="1"/>
</dbReference>
<name>B3E696_TRIL1</name>
<evidence type="ECO:0000256" key="2">
    <source>
        <dbReference type="PROSITE-ProRule" id="PRU00703"/>
    </source>
</evidence>
<dbReference type="eggNOG" id="COG3448">
    <property type="taxonomic scope" value="Bacteria"/>
</dbReference>
<feature type="domain" description="CBS" evidence="3">
    <location>
        <begin position="98"/>
        <end position="149"/>
    </location>
</feature>
<keyword evidence="5" id="KW-1185">Reference proteome</keyword>
<dbReference type="SMART" id="SM00116">
    <property type="entry name" value="CBS"/>
    <property type="match status" value="2"/>
</dbReference>
<reference evidence="4 5" key="1">
    <citation type="submission" date="2008-05" db="EMBL/GenBank/DDBJ databases">
        <title>Complete sequence of chromosome of Geobacter lovleyi SZ.</title>
        <authorList>
            <consortium name="US DOE Joint Genome Institute"/>
            <person name="Lucas S."/>
            <person name="Copeland A."/>
            <person name="Lapidus A."/>
            <person name="Glavina del Rio T."/>
            <person name="Dalin E."/>
            <person name="Tice H."/>
            <person name="Bruce D."/>
            <person name="Goodwin L."/>
            <person name="Pitluck S."/>
            <person name="Chertkov O."/>
            <person name="Meincke L."/>
            <person name="Brettin T."/>
            <person name="Detter J.C."/>
            <person name="Han C."/>
            <person name="Tapia R."/>
            <person name="Kuske C.R."/>
            <person name="Schmutz J."/>
            <person name="Larimer F."/>
            <person name="Land M."/>
            <person name="Hauser L."/>
            <person name="Kyrpides N."/>
            <person name="Mikhailova N."/>
            <person name="Sung Y."/>
            <person name="Fletcher K.E."/>
            <person name="Ritalahti K.M."/>
            <person name="Loeffler F.E."/>
            <person name="Richardson P."/>
        </authorList>
    </citation>
    <scope>NUCLEOTIDE SEQUENCE [LARGE SCALE GENOMIC DNA]</scope>
    <source>
        <strain evidence="5">ATCC BAA-1151 / DSM 17278 / SZ</strain>
    </source>
</reference>
<dbReference type="CDD" id="cd04586">
    <property type="entry name" value="CBS_pair_BON_assoc"/>
    <property type="match status" value="1"/>
</dbReference>
<dbReference type="Proteomes" id="UP000002420">
    <property type="component" value="Chromosome"/>
</dbReference>
<dbReference type="KEGG" id="glo:Glov_2529"/>
<dbReference type="STRING" id="398767.Glov_2529"/>
<keyword evidence="1 2" id="KW-0129">CBS domain</keyword>
<evidence type="ECO:0000313" key="4">
    <source>
        <dbReference type="EMBL" id="ACD96243.1"/>
    </source>
</evidence>
<gene>
    <name evidence="4" type="ordered locus">Glov_2529</name>
</gene>
<protein>
    <submittedName>
        <fullName evidence="4">CBS domain containing membrane protein</fullName>
    </submittedName>
</protein>
<dbReference type="EMBL" id="CP001089">
    <property type="protein sequence ID" value="ACD96243.1"/>
    <property type="molecule type" value="Genomic_DNA"/>
</dbReference>
<evidence type="ECO:0000313" key="5">
    <source>
        <dbReference type="Proteomes" id="UP000002420"/>
    </source>
</evidence>
<dbReference type="PROSITE" id="PS51371">
    <property type="entry name" value="CBS"/>
    <property type="match status" value="2"/>
</dbReference>